<keyword evidence="1" id="KW-0472">Membrane</keyword>
<organism evidence="2 3">
    <name type="scientific">Virgibacillus salinus</name>
    <dbReference type="NCBI Taxonomy" id="553311"/>
    <lineage>
        <taxon>Bacteria</taxon>
        <taxon>Bacillati</taxon>
        <taxon>Bacillota</taxon>
        <taxon>Bacilli</taxon>
        <taxon>Bacillales</taxon>
        <taxon>Bacillaceae</taxon>
        <taxon>Virgibacillus</taxon>
    </lineage>
</organism>
<dbReference type="RefSeq" id="WP_092492812.1">
    <property type="nucleotide sequence ID" value="NZ_FNKD01000002.1"/>
</dbReference>
<reference evidence="2 3" key="1">
    <citation type="submission" date="2016-10" db="EMBL/GenBank/DDBJ databases">
        <authorList>
            <person name="de Groot N.N."/>
        </authorList>
    </citation>
    <scope>NUCLEOTIDE SEQUENCE [LARGE SCALE GENOMIC DNA]</scope>
    <source>
        <strain evidence="2 3">CGMCC 1.10449</strain>
    </source>
</reference>
<feature type="transmembrane region" description="Helical" evidence="1">
    <location>
        <begin position="75"/>
        <end position="95"/>
    </location>
</feature>
<keyword evidence="1" id="KW-0812">Transmembrane</keyword>
<dbReference type="Proteomes" id="UP000199444">
    <property type="component" value="Unassembled WGS sequence"/>
</dbReference>
<sequence length="100" mass="12269">MEEEKWGQPKWFWWSIGLFLFLEYCYLFVMVLMDTKPITLLMNSQPVSFIIFPLFFAIVLLFLPKKFRFDINTIFYLLVPFLLYLPNWSLISIYFNELFK</sequence>
<evidence type="ECO:0000256" key="1">
    <source>
        <dbReference type="SAM" id="Phobius"/>
    </source>
</evidence>
<proteinExistence type="predicted"/>
<name>A0A1H1BYQ1_9BACI</name>
<accession>A0A1H1BYQ1</accession>
<evidence type="ECO:0000313" key="2">
    <source>
        <dbReference type="EMBL" id="SDQ57097.1"/>
    </source>
</evidence>
<evidence type="ECO:0000313" key="3">
    <source>
        <dbReference type="Proteomes" id="UP000199444"/>
    </source>
</evidence>
<keyword evidence="1" id="KW-1133">Transmembrane helix</keyword>
<dbReference type="STRING" id="553311.SAMN05216231_1984"/>
<protein>
    <submittedName>
        <fullName evidence="2">Uncharacterized protein</fullName>
    </submittedName>
</protein>
<feature type="transmembrane region" description="Helical" evidence="1">
    <location>
        <begin position="12"/>
        <end position="33"/>
    </location>
</feature>
<feature type="transmembrane region" description="Helical" evidence="1">
    <location>
        <begin position="45"/>
        <end position="63"/>
    </location>
</feature>
<keyword evidence="3" id="KW-1185">Reference proteome</keyword>
<gene>
    <name evidence="2" type="ORF">SAMN05216231_1984</name>
</gene>
<dbReference type="AlphaFoldDB" id="A0A1H1BYQ1"/>
<dbReference type="EMBL" id="FNKD01000002">
    <property type="protein sequence ID" value="SDQ57097.1"/>
    <property type="molecule type" value="Genomic_DNA"/>
</dbReference>